<dbReference type="WBParaSite" id="ES5_v2.g24793.t1">
    <property type="protein sequence ID" value="ES5_v2.g24793.t1"/>
    <property type="gene ID" value="ES5_v2.g24793"/>
</dbReference>
<organism evidence="1 2">
    <name type="scientific">Panagrolaimus sp. ES5</name>
    <dbReference type="NCBI Taxonomy" id="591445"/>
    <lineage>
        <taxon>Eukaryota</taxon>
        <taxon>Metazoa</taxon>
        <taxon>Ecdysozoa</taxon>
        <taxon>Nematoda</taxon>
        <taxon>Chromadorea</taxon>
        <taxon>Rhabditida</taxon>
        <taxon>Tylenchina</taxon>
        <taxon>Panagrolaimomorpha</taxon>
        <taxon>Panagrolaimoidea</taxon>
        <taxon>Panagrolaimidae</taxon>
        <taxon>Panagrolaimus</taxon>
    </lineage>
</organism>
<reference evidence="2" key="1">
    <citation type="submission" date="2022-11" db="UniProtKB">
        <authorList>
            <consortium name="WormBaseParasite"/>
        </authorList>
    </citation>
    <scope>IDENTIFICATION</scope>
</reference>
<sequence length="139" mass="14823">MMELLTNTFDRIHIGPFFAEIGTITAGNVSSLNDGACAVLRSTAEKTKELGVMPHASFSLVPIAAIKKFNLAPEKDNPHAGAVSLGHPIGMSGARIVAHFVHVLKEGQYDFATLCNGDGGASGFFLKNVIVFMFDNIFV</sequence>
<evidence type="ECO:0000313" key="1">
    <source>
        <dbReference type="Proteomes" id="UP000887579"/>
    </source>
</evidence>
<evidence type="ECO:0000313" key="2">
    <source>
        <dbReference type="WBParaSite" id="ES5_v2.g24793.t1"/>
    </source>
</evidence>
<name>A0AC34G596_9BILA</name>
<proteinExistence type="predicted"/>
<accession>A0AC34G596</accession>
<protein>
    <submittedName>
        <fullName evidence="2">Thiolase C-terminal domain-containing protein</fullName>
    </submittedName>
</protein>
<dbReference type="Proteomes" id="UP000887579">
    <property type="component" value="Unplaced"/>
</dbReference>